<dbReference type="Gene3D" id="3.50.30.30">
    <property type="match status" value="1"/>
</dbReference>
<accession>A0A813DVL1</accession>
<feature type="non-terminal residue" evidence="1">
    <location>
        <position position="282"/>
    </location>
</feature>
<sequence length="282" mass="30157">ANAEAAGATAFLIYDTADPTVIELLALSGSSRKLNIPGFMISKAQGQALASRLQAAEALKVYCQWKPVKVWFDMPASSNMTNDTLQISNHGDANMYWLPQVRRWFAPTDKIYEASVGPSPPPFSGATIFPLLYDGSVVARNGASRISLPFTFPLYLTFFQQAWVSTNGAIVLDPNFVAGSDSSATLGVTDGANAVVAGLWDNLVCSFCEITTKEPLTGGDGVGVTAVRYENMSFYKSGAVNNAGDGPLTFEVWLYQDGRVLVNVLVFPASAASRSSLQMGLE</sequence>
<comment type="caution">
    <text evidence="1">The sequence shown here is derived from an EMBL/GenBank/DDBJ whole genome shotgun (WGS) entry which is preliminary data.</text>
</comment>
<proteinExistence type="predicted"/>
<evidence type="ECO:0000313" key="2">
    <source>
        <dbReference type="Proteomes" id="UP000654075"/>
    </source>
</evidence>
<evidence type="ECO:0000313" key="1">
    <source>
        <dbReference type="EMBL" id="CAE8592728.1"/>
    </source>
</evidence>
<keyword evidence="2" id="KW-1185">Reference proteome</keyword>
<reference evidence="1" key="1">
    <citation type="submission" date="2021-02" db="EMBL/GenBank/DDBJ databases">
        <authorList>
            <person name="Dougan E. K."/>
            <person name="Rhodes N."/>
            <person name="Thang M."/>
            <person name="Chan C."/>
        </authorList>
    </citation>
    <scope>NUCLEOTIDE SEQUENCE</scope>
</reference>
<dbReference type="OrthoDB" id="429381at2759"/>
<organism evidence="1 2">
    <name type="scientific">Polarella glacialis</name>
    <name type="common">Dinoflagellate</name>
    <dbReference type="NCBI Taxonomy" id="89957"/>
    <lineage>
        <taxon>Eukaryota</taxon>
        <taxon>Sar</taxon>
        <taxon>Alveolata</taxon>
        <taxon>Dinophyceae</taxon>
        <taxon>Suessiales</taxon>
        <taxon>Suessiaceae</taxon>
        <taxon>Polarella</taxon>
    </lineage>
</organism>
<feature type="non-terminal residue" evidence="1">
    <location>
        <position position="1"/>
    </location>
</feature>
<dbReference type="Proteomes" id="UP000654075">
    <property type="component" value="Unassembled WGS sequence"/>
</dbReference>
<dbReference type="EMBL" id="CAJNNV010005852">
    <property type="protein sequence ID" value="CAE8592728.1"/>
    <property type="molecule type" value="Genomic_DNA"/>
</dbReference>
<dbReference type="AlphaFoldDB" id="A0A813DVL1"/>
<protein>
    <submittedName>
        <fullName evidence="1">Uncharacterized protein</fullName>
    </submittedName>
</protein>
<gene>
    <name evidence="1" type="ORF">PGLA1383_LOCUS11360</name>
</gene>
<name>A0A813DVL1_POLGL</name>